<evidence type="ECO:0000313" key="2">
    <source>
        <dbReference type="EMBL" id="CAD9520992.1"/>
    </source>
</evidence>
<sequence>MMMRCSLLSSIFFITNIHGAHSTIRGGKNELSKFAFQCVVEGWEKPDCLATDGCTWCLTKDYGGACVTDSFADRVKSWSYFECDDDGVEEARHVDGVSLA</sequence>
<evidence type="ECO:0008006" key="3">
    <source>
        <dbReference type="Google" id="ProtNLM"/>
    </source>
</evidence>
<organism evidence="2">
    <name type="scientific">Helicotheca tamesis</name>
    <dbReference type="NCBI Taxonomy" id="374047"/>
    <lineage>
        <taxon>Eukaryota</taxon>
        <taxon>Sar</taxon>
        <taxon>Stramenopiles</taxon>
        <taxon>Ochrophyta</taxon>
        <taxon>Bacillariophyta</taxon>
        <taxon>Mediophyceae</taxon>
        <taxon>Lithodesmiophycidae</taxon>
        <taxon>Lithodesmiales</taxon>
        <taxon>Lithodesmiaceae</taxon>
        <taxon>Helicotheca</taxon>
    </lineage>
</organism>
<evidence type="ECO:0000256" key="1">
    <source>
        <dbReference type="SAM" id="SignalP"/>
    </source>
</evidence>
<keyword evidence="1" id="KW-0732">Signal</keyword>
<accession>A0A7S2N5L2</accession>
<dbReference type="AlphaFoldDB" id="A0A7S2N5L2"/>
<reference evidence="2" key="1">
    <citation type="submission" date="2021-01" db="EMBL/GenBank/DDBJ databases">
        <authorList>
            <person name="Corre E."/>
            <person name="Pelletier E."/>
            <person name="Niang G."/>
            <person name="Scheremetjew M."/>
            <person name="Finn R."/>
            <person name="Kale V."/>
            <person name="Holt S."/>
            <person name="Cochrane G."/>
            <person name="Meng A."/>
            <person name="Brown T."/>
            <person name="Cohen L."/>
        </authorList>
    </citation>
    <scope>NUCLEOTIDE SEQUENCE</scope>
    <source>
        <strain evidence="2">CCMP826</strain>
    </source>
</reference>
<proteinExistence type="predicted"/>
<dbReference type="EMBL" id="HBGV01020393">
    <property type="protein sequence ID" value="CAD9520992.1"/>
    <property type="molecule type" value="Transcribed_RNA"/>
</dbReference>
<feature type="signal peptide" evidence="1">
    <location>
        <begin position="1"/>
        <end position="22"/>
    </location>
</feature>
<gene>
    <name evidence="2" type="ORF">HTAM1171_LOCUS12733</name>
</gene>
<feature type="chain" id="PRO_5030655061" description="PSI domain-containing protein" evidence="1">
    <location>
        <begin position="23"/>
        <end position="100"/>
    </location>
</feature>
<protein>
    <recommendedName>
        <fullName evidence="3">PSI domain-containing protein</fullName>
    </recommendedName>
</protein>
<name>A0A7S2N5L2_9STRA</name>